<dbReference type="EMBL" id="SDMP01000008">
    <property type="protein sequence ID" value="RYR43388.1"/>
    <property type="molecule type" value="Genomic_DNA"/>
</dbReference>
<dbReference type="PANTHER" id="PTHR27007">
    <property type="match status" value="1"/>
</dbReference>
<evidence type="ECO:0000313" key="13">
    <source>
        <dbReference type="Proteomes" id="UP000289738"/>
    </source>
</evidence>
<dbReference type="InterPro" id="IPR050528">
    <property type="entry name" value="L-type_Lectin-RKs"/>
</dbReference>
<organism evidence="12 13">
    <name type="scientific">Arachis hypogaea</name>
    <name type="common">Peanut</name>
    <dbReference type="NCBI Taxonomy" id="3818"/>
    <lineage>
        <taxon>Eukaryota</taxon>
        <taxon>Viridiplantae</taxon>
        <taxon>Streptophyta</taxon>
        <taxon>Embryophyta</taxon>
        <taxon>Tracheophyta</taxon>
        <taxon>Spermatophyta</taxon>
        <taxon>Magnoliopsida</taxon>
        <taxon>eudicotyledons</taxon>
        <taxon>Gunneridae</taxon>
        <taxon>Pentapetalae</taxon>
        <taxon>rosids</taxon>
        <taxon>fabids</taxon>
        <taxon>Fabales</taxon>
        <taxon>Fabaceae</taxon>
        <taxon>Papilionoideae</taxon>
        <taxon>50 kb inversion clade</taxon>
        <taxon>dalbergioids sensu lato</taxon>
        <taxon>Dalbergieae</taxon>
        <taxon>Pterocarpus clade</taxon>
        <taxon>Arachis</taxon>
    </lineage>
</organism>
<evidence type="ECO:0000256" key="4">
    <source>
        <dbReference type="ARBA" id="ARBA00022527"/>
    </source>
</evidence>
<dbReference type="AlphaFoldDB" id="A0A445BXW7"/>
<dbReference type="FunFam" id="1.10.510.10:FF:000108">
    <property type="entry name" value="L-type lectin-domain containing receptor kinase S.4"/>
    <property type="match status" value="1"/>
</dbReference>
<dbReference type="Proteomes" id="UP000289738">
    <property type="component" value="Chromosome A08"/>
</dbReference>
<evidence type="ECO:0000256" key="9">
    <source>
        <dbReference type="ARBA" id="ARBA00047899"/>
    </source>
</evidence>
<dbReference type="SUPFAM" id="SSF56112">
    <property type="entry name" value="Protein kinase-like (PK-like)"/>
    <property type="match status" value="1"/>
</dbReference>
<evidence type="ECO:0000256" key="10">
    <source>
        <dbReference type="ARBA" id="ARBA00048679"/>
    </source>
</evidence>
<dbReference type="Gene3D" id="1.10.510.10">
    <property type="entry name" value="Transferase(Phosphotransferase) domain 1"/>
    <property type="match status" value="1"/>
</dbReference>
<evidence type="ECO:0000313" key="12">
    <source>
        <dbReference type="EMBL" id="RYR43388.1"/>
    </source>
</evidence>
<dbReference type="EC" id="2.7.11.1" evidence="3"/>
<comment type="similarity">
    <text evidence="1">In the N-terminal section; belongs to the leguminous lectin family.</text>
</comment>
<keyword evidence="6" id="KW-0547">Nucleotide-binding</keyword>
<keyword evidence="4" id="KW-0723">Serine/threonine-protein kinase</keyword>
<keyword evidence="7" id="KW-0418">Kinase</keyword>
<keyword evidence="8" id="KW-0067">ATP-binding</keyword>
<dbReference type="InterPro" id="IPR011009">
    <property type="entry name" value="Kinase-like_dom_sf"/>
</dbReference>
<reference evidence="12 13" key="1">
    <citation type="submission" date="2019-01" db="EMBL/GenBank/DDBJ databases">
        <title>Sequencing of cultivated peanut Arachis hypogaea provides insights into genome evolution and oil improvement.</title>
        <authorList>
            <person name="Chen X."/>
        </authorList>
    </citation>
    <scope>NUCLEOTIDE SEQUENCE [LARGE SCALE GENOMIC DNA]</scope>
    <source>
        <strain evidence="13">cv. Fuhuasheng</strain>
        <tissue evidence="12">Leaves</tissue>
    </source>
</reference>
<evidence type="ECO:0000256" key="1">
    <source>
        <dbReference type="ARBA" id="ARBA00008536"/>
    </source>
</evidence>
<gene>
    <name evidence="12" type="ORF">Ahy_A08g039801</name>
</gene>
<evidence type="ECO:0000256" key="3">
    <source>
        <dbReference type="ARBA" id="ARBA00012513"/>
    </source>
</evidence>
<accession>A0A445BXW7</accession>
<feature type="domain" description="Protein kinase" evidence="11">
    <location>
        <begin position="1"/>
        <end position="182"/>
    </location>
</feature>
<evidence type="ECO:0000256" key="8">
    <source>
        <dbReference type="ARBA" id="ARBA00022840"/>
    </source>
</evidence>
<dbReference type="InterPro" id="IPR000719">
    <property type="entry name" value="Prot_kinase_dom"/>
</dbReference>
<dbReference type="GO" id="GO:0005524">
    <property type="term" value="F:ATP binding"/>
    <property type="evidence" value="ECO:0007669"/>
    <property type="project" value="UniProtKB-KW"/>
</dbReference>
<dbReference type="InterPro" id="IPR008271">
    <property type="entry name" value="Ser/Thr_kinase_AS"/>
</dbReference>
<evidence type="ECO:0000256" key="2">
    <source>
        <dbReference type="ARBA" id="ARBA00010217"/>
    </source>
</evidence>
<sequence length="246" mass="27395">MLLGWKERIEVLKDVAAGILYLHEGWEVKVLHRDIKASNVLLDKDMNARLGDFGLARMHNHQGEVAATTRVLGTVGYIAPEVIRTGRVSTQSDVYGFGILALEVLCGRRPIEEHKPGLLEWLMSLSVADQLHSAVDERLKAKGGYSIEEAEKLLHLGLLCSNSDPNMRPMMRQVVKMLEGEMEGVESNEESAEMGLLAKIKSAAMWSKSECTFPHNDYPTMDEVRMFSSSSMIQHTSDNSAILEGR</sequence>
<name>A0A445BXW7_ARAHY</name>
<comment type="caution">
    <text evidence="12">The sequence shown here is derived from an EMBL/GenBank/DDBJ whole genome shotgun (WGS) entry which is preliminary data.</text>
</comment>
<comment type="catalytic activity">
    <reaction evidence="10">
        <text>L-seryl-[protein] + ATP = O-phospho-L-seryl-[protein] + ADP + H(+)</text>
        <dbReference type="Rhea" id="RHEA:17989"/>
        <dbReference type="Rhea" id="RHEA-COMP:9863"/>
        <dbReference type="Rhea" id="RHEA-COMP:11604"/>
        <dbReference type="ChEBI" id="CHEBI:15378"/>
        <dbReference type="ChEBI" id="CHEBI:29999"/>
        <dbReference type="ChEBI" id="CHEBI:30616"/>
        <dbReference type="ChEBI" id="CHEBI:83421"/>
        <dbReference type="ChEBI" id="CHEBI:456216"/>
        <dbReference type="EC" id="2.7.11.1"/>
    </reaction>
</comment>
<protein>
    <recommendedName>
        <fullName evidence="3">non-specific serine/threonine protein kinase</fullName>
        <ecNumber evidence="3">2.7.11.1</ecNumber>
    </recommendedName>
</protein>
<comment type="catalytic activity">
    <reaction evidence="9">
        <text>L-threonyl-[protein] + ATP = O-phospho-L-threonyl-[protein] + ADP + H(+)</text>
        <dbReference type="Rhea" id="RHEA:46608"/>
        <dbReference type="Rhea" id="RHEA-COMP:11060"/>
        <dbReference type="Rhea" id="RHEA-COMP:11605"/>
        <dbReference type="ChEBI" id="CHEBI:15378"/>
        <dbReference type="ChEBI" id="CHEBI:30013"/>
        <dbReference type="ChEBI" id="CHEBI:30616"/>
        <dbReference type="ChEBI" id="CHEBI:61977"/>
        <dbReference type="ChEBI" id="CHEBI:456216"/>
        <dbReference type="EC" id="2.7.11.1"/>
    </reaction>
</comment>
<dbReference type="Pfam" id="PF00069">
    <property type="entry name" value="Pkinase"/>
    <property type="match status" value="1"/>
</dbReference>
<keyword evidence="13" id="KW-1185">Reference proteome</keyword>
<evidence type="ECO:0000256" key="6">
    <source>
        <dbReference type="ARBA" id="ARBA00022741"/>
    </source>
</evidence>
<comment type="similarity">
    <text evidence="2">In the C-terminal section; belongs to the protein kinase superfamily. Ser/Thr protein kinase family.</text>
</comment>
<dbReference type="PROSITE" id="PS00108">
    <property type="entry name" value="PROTEIN_KINASE_ST"/>
    <property type="match status" value="1"/>
</dbReference>
<dbReference type="PROSITE" id="PS50011">
    <property type="entry name" value="PROTEIN_KINASE_DOM"/>
    <property type="match status" value="1"/>
</dbReference>
<evidence type="ECO:0000256" key="7">
    <source>
        <dbReference type="ARBA" id="ARBA00022777"/>
    </source>
</evidence>
<evidence type="ECO:0000259" key="11">
    <source>
        <dbReference type="PROSITE" id="PS50011"/>
    </source>
</evidence>
<dbReference type="GO" id="GO:0004674">
    <property type="term" value="F:protein serine/threonine kinase activity"/>
    <property type="evidence" value="ECO:0007669"/>
    <property type="project" value="UniProtKB-KW"/>
</dbReference>
<evidence type="ECO:0000256" key="5">
    <source>
        <dbReference type="ARBA" id="ARBA00022679"/>
    </source>
</evidence>
<dbReference type="SMART" id="SM00220">
    <property type="entry name" value="S_TKc"/>
    <property type="match status" value="1"/>
</dbReference>
<proteinExistence type="inferred from homology"/>
<keyword evidence="5" id="KW-0808">Transferase</keyword>
<dbReference type="STRING" id="3818.A0A445BXW7"/>